<keyword evidence="5" id="KW-1185">Reference proteome</keyword>
<dbReference type="PANTHER" id="PTHR45926">
    <property type="entry name" value="OSJNBA0053K19.4 PROTEIN"/>
    <property type="match status" value="1"/>
</dbReference>
<dbReference type="VEuPathDB" id="TrichDB:TRFO_22704"/>
<dbReference type="GeneID" id="94837412"/>
<comment type="caution">
    <text evidence="4">The sequence shown here is derived from an EMBL/GenBank/DDBJ whole genome shotgun (WGS) entry which is preliminary data.</text>
</comment>
<dbReference type="RefSeq" id="XP_068361767.1">
    <property type="nucleotide sequence ID" value="XM_068502708.1"/>
</dbReference>
<evidence type="ECO:0000259" key="3">
    <source>
        <dbReference type="PROSITE" id="PS50014"/>
    </source>
</evidence>
<reference evidence="4" key="1">
    <citation type="submission" date="2016-10" db="EMBL/GenBank/DDBJ databases">
        <authorList>
            <person name="Benchimol M."/>
            <person name="Almeida L.G."/>
            <person name="Vasconcelos A.T."/>
            <person name="Perreira-Neves A."/>
            <person name="Rosa I.A."/>
            <person name="Tasca T."/>
            <person name="Bogo M.R."/>
            <person name="de Souza W."/>
        </authorList>
    </citation>
    <scope>NUCLEOTIDE SEQUENCE [LARGE SCALE GENOMIC DNA]</scope>
    <source>
        <strain evidence="4">K</strain>
    </source>
</reference>
<accession>A0A1J4KB36</accession>
<dbReference type="InterPro" id="IPR001487">
    <property type="entry name" value="Bromodomain"/>
</dbReference>
<protein>
    <submittedName>
        <fullName evidence="4">Bromodomain containing protein</fullName>
    </submittedName>
</protein>
<dbReference type="AlphaFoldDB" id="A0A1J4KB36"/>
<dbReference type="InterPro" id="IPR036427">
    <property type="entry name" value="Bromodomain-like_sf"/>
</dbReference>
<name>A0A1J4KB36_9EUKA</name>
<evidence type="ECO:0000313" key="4">
    <source>
        <dbReference type="EMBL" id="OHT08631.1"/>
    </source>
</evidence>
<dbReference type="CDD" id="cd04369">
    <property type="entry name" value="Bromodomain"/>
    <property type="match status" value="1"/>
</dbReference>
<dbReference type="Proteomes" id="UP000179807">
    <property type="component" value="Unassembled WGS sequence"/>
</dbReference>
<proteinExistence type="predicted"/>
<evidence type="ECO:0000256" key="1">
    <source>
        <dbReference type="ARBA" id="ARBA00023117"/>
    </source>
</evidence>
<keyword evidence="1 2" id="KW-0103">Bromodomain</keyword>
<dbReference type="EMBL" id="MLAK01000661">
    <property type="protein sequence ID" value="OHT08631.1"/>
    <property type="molecule type" value="Genomic_DNA"/>
</dbReference>
<dbReference type="Pfam" id="PF00439">
    <property type="entry name" value="Bromodomain"/>
    <property type="match status" value="1"/>
</dbReference>
<dbReference type="PROSITE" id="PS50014">
    <property type="entry name" value="BROMODOMAIN_2"/>
    <property type="match status" value="1"/>
</dbReference>
<dbReference type="SUPFAM" id="SSF47370">
    <property type="entry name" value="Bromodomain"/>
    <property type="match status" value="1"/>
</dbReference>
<evidence type="ECO:0000256" key="2">
    <source>
        <dbReference type="PROSITE-ProRule" id="PRU00035"/>
    </source>
</evidence>
<dbReference type="Gene3D" id="1.20.920.10">
    <property type="entry name" value="Bromodomain-like"/>
    <property type="match status" value="1"/>
</dbReference>
<organism evidence="4 5">
    <name type="scientific">Tritrichomonas foetus</name>
    <dbReference type="NCBI Taxonomy" id="1144522"/>
    <lineage>
        <taxon>Eukaryota</taxon>
        <taxon>Metamonada</taxon>
        <taxon>Parabasalia</taxon>
        <taxon>Tritrichomonadida</taxon>
        <taxon>Tritrichomonadidae</taxon>
        <taxon>Tritrichomonas</taxon>
    </lineage>
</organism>
<gene>
    <name evidence="4" type="ORF">TRFO_22704</name>
</gene>
<evidence type="ECO:0000313" key="5">
    <source>
        <dbReference type="Proteomes" id="UP000179807"/>
    </source>
</evidence>
<feature type="domain" description="Bromo" evidence="3">
    <location>
        <begin position="29"/>
        <end position="101"/>
    </location>
</feature>
<dbReference type="SMART" id="SM00297">
    <property type="entry name" value="BROMO"/>
    <property type="match status" value="1"/>
</dbReference>
<sequence length="232" mass="27407">MNRKFFSKKMDDATMRFDDHMQEILKSILKHPISKLFYFPVHDEYLLEELEGINISELMNLQTIEKKLHENKYKSISEFSDDFYLIHQQTIQYFDEFIDVKIAADELINIFQKEIKRHFNRESWCHQVNHIQNKIGKLIYSPPPLASLIFNASEKSHHTVDEKLPTEEDLKSFVEIIEKIEKTEDINNIKDILKENQPNLLGKTHSVIDITHVRPDTFSKLKTYVDKALASS</sequence>
<dbReference type="OrthoDB" id="1742084at2759"/>